<feature type="binding site" evidence="4">
    <location>
        <position position="54"/>
    </location>
    <ligand>
        <name>substrate</name>
    </ligand>
</feature>
<keyword evidence="5" id="KW-0479">Metal-binding</keyword>
<name>A0A4Z0D665_9FIRM</name>
<protein>
    <recommendedName>
        <fullName evidence="5">5-formyltetrahydrofolate cyclo-ligase</fullName>
        <ecNumber evidence="5">6.3.3.2</ecNumber>
    </recommendedName>
</protein>
<evidence type="ECO:0000256" key="1">
    <source>
        <dbReference type="ARBA" id="ARBA00010638"/>
    </source>
</evidence>
<comment type="caution">
    <text evidence="6">The sequence shown here is derived from an EMBL/GenBank/DDBJ whole genome shotgun (WGS) entry which is preliminary data.</text>
</comment>
<dbReference type="PANTHER" id="PTHR23407">
    <property type="entry name" value="ATPASE INHIBITOR/5-FORMYLTETRAHYDROFOLATE CYCLO-LIGASE"/>
    <property type="match status" value="1"/>
</dbReference>
<keyword evidence="2 4" id="KW-0547">Nucleotide-binding</keyword>
<keyword evidence="5" id="KW-0460">Magnesium</keyword>
<comment type="catalytic activity">
    <reaction evidence="5">
        <text>(6S)-5-formyl-5,6,7,8-tetrahydrofolate + ATP = (6R)-5,10-methenyltetrahydrofolate + ADP + phosphate</text>
        <dbReference type="Rhea" id="RHEA:10488"/>
        <dbReference type="ChEBI" id="CHEBI:30616"/>
        <dbReference type="ChEBI" id="CHEBI:43474"/>
        <dbReference type="ChEBI" id="CHEBI:57455"/>
        <dbReference type="ChEBI" id="CHEBI:57457"/>
        <dbReference type="ChEBI" id="CHEBI:456216"/>
        <dbReference type="EC" id="6.3.3.2"/>
    </reaction>
</comment>
<dbReference type="GO" id="GO:0030272">
    <property type="term" value="F:5-formyltetrahydrofolate cyclo-ligase activity"/>
    <property type="evidence" value="ECO:0007669"/>
    <property type="project" value="UniProtKB-EC"/>
</dbReference>
<sequence>MNKIFLREQILEIRKNLNVQKVESFSDIIINTLISSELYKKASNIMSYVSFNNEVNTHGFIAKAIEDGKKISVPYIDNKNKVMLPCLIHDINELVPGYFGILSPDPNRLKLIDEKSIDLVIVPGACFDINGYRIGYGGGYYDKFLPLLRKDTSTIGLAFSFQVIDKVPYEKYDIPVDFIITEKDFIECEVKNA</sequence>
<comment type="cofactor">
    <cofactor evidence="5">
        <name>Mg(2+)</name>
        <dbReference type="ChEBI" id="CHEBI:18420"/>
    </cofactor>
</comment>
<dbReference type="OrthoDB" id="9801938at2"/>
<proteinExistence type="inferred from homology"/>
<reference evidence="6 7" key="1">
    <citation type="submission" date="2019-03" db="EMBL/GenBank/DDBJ databases">
        <title>Draft genome sequence data and analysis of a Fermenting Bacterium, Soehngenia longevitae strain 1933PT, isolated from petroleum reservoir in Azerbaijan.</title>
        <authorList>
            <person name="Grouzdev D.S."/>
            <person name="Bidzhieva S.K."/>
            <person name="Sokolova D.S."/>
            <person name="Tourova T.P."/>
            <person name="Poltaraus A.B."/>
            <person name="Nazina T.N."/>
        </authorList>
    </citation>
    <scope>NUCLEOTIDE SEQUENCE [LARGE SCALE GENOMIC DNA]</scope>
    <source>
        <strain evidence="6 7">1933P</strain>
    </source>
</reference>
<dbReference type="Gene3D" id="3.40.50.10420">
    <property type="entry name" value="NagB/RpiA/CoA transferase-like"/>
    <property type="match status" value="1"/>
</dbReference>
<dbReference type="EMBL" id="SRIB01000005">
    <property type="protein sequence ID" value="TFZ40382.1"/>
    <property type="molecule type" value="Genomic_DNA"/>
</dbReference>
<accession>A0A4Z0D665</accession>
<dbReference type="Proteomes" id="UP000298381">
    <property type="component" value="Unassembled WGS sequence"/>
</dbReference>
<evidence type="ECO:0000313" key="7">
    <source>
        <dbReference type="Proteomes" id="UP000298381"/>
    </source>
</evidence>
<dbReference type="EC" id="6.3.3.2" evidence="5"/>
<dbReference type="InterPro" id="IPR002698">
    <property type="entry name" value="FTHF_cligase"/>
</dbReference>
<dbReference type="AlphaFoldDB" id="A0A4Z0D665"/>
<feature type="binding site" evidence="4">
    <location>
        <begin position="133"/>
        <end position="141"/>
    </location>
    <ligand>
        <name>ATP</name>
        <dbReference type="ChEBI" id="CHEBI:30616"/>
    </ligand>
</feature>
<dbReference type="SUPFAM" id="SSF100950">
    <property type="entry name" value="NagB/RpiA/CoA transferase-like"/>
    <property type="match status" value="1"/>
</dbReference>
<keyword evidence="3 4" id="KW-0067">ATP-binding</keyword>
<dbReference type="InterPro" id="IPR024185">
    <property type="entry name" value="FTHF_cligase-like_sf"/>
</dbReference>
<dbReference type="PANTHER" id="PTHR23407:SF1">
    <property type="entry name" value="5-FORMYLTETRAHYDROFOLATE CYCLO-LIGASE"/>
    <property type="match status" value="1"/>
</dbReference>
<keyword evidence="6" id="KW-0436">Ligase</keyword>
<organism evidence="6 7">
    <name type="scientific">Soehngenia longivitae</name>
    <dbReference type="NCBI Taxonomy" id="2562294"/>
    <lineage>
        <taxon>Bacteria</taxon>
        <taxon>Bacillati</taxon>
        <taxon>Bacillota</taxon>
        <taxon>Tissierellia</taxon>
        <taxon>Tissierellales</taxon>
        <taxon>Tissierellaceae</taxon>
        <taxon>Soehngenia</taxon>
    </lineage>
</organism>
<dbReference type="GO" id="GO:0035999">
    <property type="term" value="P:tetrahydrofolate interconversion"/>
    <property type="evidence" value="ECO:0007669"/>
    <property type="project" value="TreeGrafter"/>
</dbReference>
<dbReference type="NCBIfam" id="TIGR02727">
    <property type="entry name" value="MTHFS_bact"/>
    <property type="match status" value="1"/>
</dbReference>
<dbReference type="PIRSF" id="PIRSF006806">
    <property type="entry name" value="FTHF_cligase"/>
    <property type="match status" value="1"/>
</dbReference>
<feature type="binding site" evidence="4">
    <location>
        <begin position="3"/>
        <end position="7"/>
    </location>
    <ligand>
        <name>ATP</name>
        <dbReference type="ChEBI" id="CHEBI:30616"/>
    </ligand>
</feature>
<dbReference type="GO" id="GO:0009396">
    <property type="term" value="P:folic acid-containing compound biosynthetic process"/>
    <property type="evidence" value="ECO:0007669"/>
    <property type="project" value="TreeGrafter"/>
</dbReference>
<dbReference type="Pfam" id="PF01812">
    <property type="entry name" value="5-FTHF_cyc-lig"/>
    <property type="match status" value="1"/>
</dbReference>
<dbReference type="GO" id="GO:0005524">
    <property type="term" value="F:ATP binding"/>
    <property type="evidence" value="ECO:0007669"/>
    <property type="project" value="UniProtKB-KW"/>
</dbReference>
<dbReference type="RefSeq" id="WP_135270900.1">
    <property type="nucleotide sequence ID" value="NZ_SRIB01000005.1"/>
</dbReference>
<evidence type="ECO:0000256" key="4">
    <source>
        <dbReference type="PIRSR" id="PIRSR006806-1"/>
    </source>
</evidence>
<comment type="similarity">
    <text evidence="1 5">Belongs to the 5-formyltetrahydrofolate cyclo-ligase family.</text>
</comment>
<gene>
    <name evidence="6" type="ORF">E4100_04750</name>
</gene>
<dbReference type="InterPro" id="IPR037171">
    <property type="entry name" value="NagB/RpiA_transferase-like"/>
</dbReference>
<evidence type="ECO:0000256" key="2">
    <source>
        <dbReference type="ARBA" id="ARBA00022741"/>
    </source>
</evidence>
<evidence type="ECO:0000313" key="6">
    <source>
        <dbReference type="EMBL" id="TFZ40382.1"/>
    </source>
</evidence>
<dbReference type="GO" id="GO:0046872">
    <property type="term" value="F:metal ion binding"/>
    <property type="evidence" value="ECO:0007669"/>
    <property type="project" value="UniProtKB-KW"/>
</dbReference>
<feature type="binding site" evidence="4">
    <location>
        <position position="49"/>
    </location>
    <ligand>
        <name>substrate</name>
    </ligand>
</feature>
<keyword evidence="7" id="KW-1185">Reference proteome</keyword>
<evidence type="ECO:0000256" key="5">
    <source>
        <dbReference type="RuleBase" id="RU361279"/>
    </source>
</evidence>
<evidence type="ECO:0000256" key="3">
    <source>
        <dbReference type="ARBA" id="ARBA00022840"/>
    </source>
</evidence>